<organism evidence="1 2">
    <name type="scientific">Desulfofervidus auxilii</name>
    <dbReference type="NCBI Taxonomy" id="1621989"/>
    <lineage>
        <taxon>Bacteria</taxon>
        <taxon>Pseudomonadati</taxon>
        <taxon>Thermodesulfobacteriota</taxon>
        <taxon>Candidatus Desulfofervidia</taxon>
        <taxon>Candidatus Desulfofervidales</taxon>
        <taxon>Candidatus Desulfofervidaceae</taxon>
        <taxon>Candidatus Desulfofervidus</taxon>
    </lineage>
</organism>
<dbReference type="OrthoDB" id="1026409at2"/>
<evidence type="ECO:0000313" key="2">
    <source>
        <dbReference type="Proteomes" id="UP000070560"/>
    </source>
</evidence>
<dbReference type="Proteomes" id="UP000070560">
    <property type="component" value="Chromosome"/>
</dbReference>
<dbReference type="KEGG" id="daw:HS1_000859"/>
<reference evidence="1 2" key="1">
    <citation type="submission" date="2015-10" db="EMBL/GenBank/DDBJ databases">
        <title>Candidatus Desulfofervidus auxilii, a hydrogenotrophic sulfate-reducing bacterium involved in the thermophilic anaerobic oxidation of methane.</title>
        <authorList>
            <person name="Krukenberg V."/>
            <person name="Richter M."/>
            <person name="Wegener G."/>
        </authorList>
    </citation>
    <scope>NUCLEOTIDE SEQUENCE [LARGE SCALE GENOMIC DNA]</scope>
    <source>
        <strain evidence="1 2">HS1</strain>
    </source>
</reference>
<dbReference type="AlphaFoldDB" id="A0A7U4QJT1"/>
<dbReference type="EMBL" id="CP013015">
    <property type="protein sequence ID" value="AMM40663.1"/>
    <property type="molecule type" value="Genomic_DNA"/>
</dbReference>
<name>A0A7U4QJT1_DESA2</name>
<sequence>MKVKCPKCGFEDEGKFCSNCGAPLPQPNSSLEQKAPTAPPEALWVDRCPVCKSGKLLLITKKKFFGLVSAEKFECDSCGAIFRPKGDKYKLTKVTDTSNIIWQEYGNQLLTEREWKNIAYGGMSDAKQKEADMEYWMTQLKEGNIPIHMGGEAPILLKKKEELIFALPNIFLWEPRAVRRTIGGYGGPSFRVAKGVYFRVGGFRAKSESNEELRTIDQGSLTLTNKRLVFSGAKRTINIDLRKIVSVEPYSDGIAIRREGKEKTQYFTGIDQAKLTITVGERVYKEPFSGLILMYLIEGLIKKIE</sequence>
<accession>A0A7U4QJT1</accession>
<evidence type="ECO:0000313" key="1">
    <source>
        <dbReference type="EMBL" id="AMM40663.1"/>
    </source>
</evidence>
<proteinExistence type="predicted"/>
<dbReference type="RefSeq" id="WP_066061430.1">
    <property type="nucleotide sequence ID" value="NZ_CP013015.1"/>
</dbReference>
<keyword evidence="2" id="KW-1185">Reference proteome</keyword>
<gene>
    <name evidence="1" type="ORF">HS1_000859</name>
</gene>
<protein>
    <submittedName>
        <fullName evidence="1">Uncharacterized protein</fullName>
    </submittedName>
</protein>